<dbReference type="RefSeq" id="WP_139836309.1">
    <property type="nucleotide sequence ID" value="NZ_FWXB01000003.1"/>
</dbReference>
<sequence>MSTYLLIGTAIGAVLGFLHMLSIFRARLGRPGLAPIKTVWQGIWTWFLWTLFGAYVLTFWILGAVFLGASKLLNRRQAAP</sequence>
<accession>A0A1X7BNQ3</accession>
<proteinExistence type="predicted"/>
<dbReference type="AlphaFoldDB" id="A0A1X7BNQ3"/>
<evidence type="ECO:0000313" key="3">
    <source>
        <dbReference type="Proteomes" id="UP000193224"/>
    </source>
</evidence>
<name>A0A1X7BNQ3_9RHOB</name>
<keyword evidence="1" id="KW-0812">Transmembrane</keyword>
<feature type="transmembrane region" description="Helical" evidence="1">
    <location>
        <begin position="46"/>
        <end position="67"/>
    </location>
</feature>
<dbReference type="Proteomes" id="UP000193224">
    <property type="component" value="Unassembled WGS sequence"/>
</dbReference>
<keyword evidence="3" id="KW-1185">Reference proteome</keyword>
<reference evidence="2 3" key="1">
    <citation type="submission" date="2017-03" db="EMBL/GenBank/DDBJ databases">
        <authorList>
            <person name="Afonso C.L."/>
            <person name="Miller P.J."/>
            <person name="Scott M.A."/>
            <person name="Spackman E."/>
            <person name="Goraichik I."/>
            <person name="Dimitrov K.M."/>
            <person name="Suarez D.L."/>
            <person name="Swayne D.E."/>
        </authorList>
    </citation>
    <scope>NUCLEOTIDE SEQUENCE [LARGE SCALE GENOMIC DNA]</scope>
    <source>
        <strain evidence="2 3">CECT 7745</strain>
    </source>
</reference>
<keyword evidence="1" id="KW-1133">Transmembrane helix</keyword>
<feature type="transmembrane region" description="Helical" evidence="1">
    <location>
        <begin position="5"/>
        <end position="26"/>
    </location>
</feature>
<protein>
    <submittedName>
        <fullName evidence="2">Uncharacterized protein</fullName>
    </submittedName>
</protein>
<evidence type="ECO:0000313" key="2">
    <source>
        <dbReference type="EMBL" id="SMC11243.1"/>
    </source>
</evidence>
<gene>
    <name evidence="2" type="ORF">ROA7745_01054</name>
</gene>
<evidence type="ECO:0000256" key="1">
    <source>
        <dbReference type="SAM" id="Phobius"/>
    </source>
</evidence>
<organism evidence="2 3">
    <name type="scientific">Roseovarius aestuarii</name>
    <dbReference type="NCBI Taxonomy" id="475083"/>
    <lineage>
        <taxon>Bacteria</taxon>
        <taxon>Pseudomonadati</taxon>
        <taxon>Pseudomonadota</taxon>
        <taxon>Alphaproteobacteria</taxon>
        <taxon>Rhodobacterales</taxon>
        <taxon>Roseobacteraceae</taxon>
        <taxon>Roseovarius</taxon>
    </lineage>
</organism>
<keyword evidence="1" id="KW-0472">Membrane</keyword>
<dbReference type="EMBL" id="FWXB01000003">
    <property type="protein sequence ID" value="SMC11243.1"/>
    <property type="molecule type" value="Genomic_DNA"/>
</dbReference>